<evidence type="ECO:0000313" key="3">
    <source>
        <dbReference type="Proteomes" id="UP001501138"/>
    </source>
</evidence>
<dbReference type="PANTHER" id="PTHR48079">
    <property type="entry name" value="PROTEIN YEEZ"/>
    <property type="match status" value="1"/>
</dbReference>
<name>A0ABP4VMT1_9MICO</name>
<reference evidence="3" key="1">
    <citation type="journal article" date="2019" name="Int. J. Syst. Evol. Microbiol.">
        <title>The Global Catalogue of Microorganisms (GCM) 10K type strain sequencing project: providing services to taxonomists for standard genome sequencing and annotation.</title>
        <authorList>
            <consortium name="The Broad Institute Genomics Platform"/>
            <consortium name="The Broad Institute Genome Sequencing Center for Infectious Disease"/>
            <person name="Wu L."/>
            <person name="Ma J."/>
        </authorList>
    </citation>
    <scope>NUCLEOTIDE SEQUENCE [LARGE SCALE GENOMIC DNA]</scope>
    <source>
        <strain evidence="3">JCM 15589</strain>
    </source>
</reference>
<dbReference type="EMBL" id="BAAAPM010000005">
    <property type="protein sequence ID" value="GAA1728622.1"/>
    <property type="molecule type" value="Genomic_DNA"/>
</dbReference>
<dbReference type="InterPro" id="IPR036291">
    <property type="entry name" value="NAD(P)-bd_dom_sf"/>
</dbReference>
<dbReference type="InterPro" id="IPR001509">
    <property type="entry name" value="Epimerase_deHydtase"/>
</dbReference>
<dbReference type="PANTHER" id="PTHR48079:SF6">
    <property type="entry name" value="NAD(P)-BINDING DOMAIN-CONTAINING PROTEIN-RELATED"/>
    <property type="match status" value="1"/>
</dbReference>
<dbReference type="InterPro" id="IPR051783">
    <property type="entry name" value="NAD(P)-dependent_oxidoreduct"/>
</dbReference>
<sequence length="296" mass="30099">MRVFVTGASGWIGSATVPHLVETGHEVVGLARSDASAERVRALGASVHRGGLDDVAGLRVAARDADAVVHLAFQHDFGDYAGAGRTERRVVEGFLDELAGSGRRLLVASGLAGAPGRVMTERDVSAFAGPDAPRGGSEGLALDAVGRDVASVALRFPPTVHGAGDHGFTAVLVQVARERGVAGYVGDGANRWPATHVADVGRAVALAVDKAPAGSVVHAVAEQGIPTRDIAEAIGRTLGLPTASIDPADAAEHFGWIGGFFGTDVAASSAVTRELLGWEPTGPTLLEDLAAGAYLG</sequence>
<proteinExistence type="predicted"/>
<organism evidence="2 3">
    <name type="scientific">Isoptericola hypogeus</name>
    <dbReference type="NCBI Taxonomy" id="300179"/>
    <lineage>
        <taxon>Bacteria</taxon>
        <taxon>Bacillati</taxon>
        <taxon>Actinomycetota</taxon>
        <taxon>Actinomycetes</taxon>
        <taxon>Micrococcales</taxon>
        <taxon>Promicromonosporaceae</taxon>
        <taxon>Isoptericola</taxon>
    </lineage>
</organism>
<dbReference type="Gene3D" id="3.40.50.720">
    <property type="entry name" value="NAD(P)-binding Rossmann-like Domain"/>
    <property type="match status" value="1"/>
</dbReference>
<dbReference type="SUPFAM" id="SSF51735">
    <property type="entry name" value="NAD(P)-binding Rossmann-fold domains"/>
    <property type="match status" value="1"/>
</dbReference>
<protein>
    <submittedName>
        <fullName evidence="2">SDR family oxidoreductase</fullName>
    </submittedName>
</protein>
<gene>
    <name evidence="2" type="ORF">GCM10009809_25260</name>
</gene>
<dbReference type="RefSeq" id="WP_344248813.1">
    <property type="nucleotide sequence ID" value="NZ_BAAAPM010000005.1"/>
</dbReference>
<evidence type="ECO:0000313" key="2">
    <source>
        <dbReference type="EMBL" id="GAA1728622.1"/>
    </source>
</evidence>
<evidence type="ECO:0000259" key="1">
    <source>
        <dbReference type="Pfam" id="PF01370"/>
    </source>
</evidence>
<dbReference type="Pfam" id="PF01370">
    <property type="entry name" value="Epimerase"/>
    <property type="match status" value="1"/>
</dbReference>
<accession>A0ABP4VMT1</accession>
<dbReference type="Proteomes" id="UP001501138">
    <property type="component" value="Unassembled WGS sequence"/>
</dbReference>
<comment type="caution">
    <text evidence="2">The sequence shown here is derived from an EMBL/GenBank/DDBJ whole genome shotgun (WGS) entry which is preliminary data.</text>
</comment>
<keyword evidence="3" id="KW-1185">Reference proteome</keyword>
<dbReference type="CDD" id="cd05262">
    <property type="entry name" value="SDR_a7"/>
    <property type="match status" value="1"/>
</dbReference>
<feature type="domain" description="NAD-dependent epimerase/dehydratase" evidence="1">
    <location>
        <begin position="3"/>
        <end position="76"/>
    </location>
</feature>